<dbReference type="NCBIfam" id="NF005574">
    <property type="entry name" value="PRK07259.1"/>
    <property type="match status" value="1"/>
</dbReference>
<comment type="caution">
    <text evidence="11">The sequence shown here is derived from an EMBL/GenBank/DDBJ whole genome shotgun (WGS) entry which is preliminary data.</text>
</comment>
<evidence type="ECO:0000256" key="6">
    <source>
        <dbReference type="ARBA" id="ARBA00022643"/>
    </source>
</evidence>
<dbReference type="PANTHER" id="PTHR48109:SF1">
    <property type="entry name" value="DIHYDROOROTATE DEHYDROGENASE (FUMARATE)"/>
    <property type="match status" value="1"/>
</dbReference>
<feature type="binding site" evidence="9">
    <location>
        <position position="21"/>
    </location>
    <ligand>
        <name>FMN</name>
        <dbReference type="ChEBI" id="CHEBI:58210"/>
    </ligand>
</feature>
<feature type="binding site" evidence="9">
    <location>
        <position position="165"/>
    </location>
    <ligand>
        <name>FMN</name>
        <dbReference type="ChEBI" id="CHEBI:58210"/>
    </ligand>
</feature>
<dbReference type="InterPro" id="IPR033888">
    <property type="entry name" value="DHOD_1B"/>
</dbReference>
<feature type="binding site" evidence="9">
    <location>
        <begin position="265"/>
        <end position="266"/>
    </location>
    <ligand>
        <name>FMN</name>
        <dbReference type="ChEBI" id="CHEBI:58210"/>
    </ligand>
</feature>
<dbReference type="Gene3D" id="3.20.20.70">
    <property type="entry name" value="Aldolase class I"/>
    <property type="match status" value="1"/>
</dbReference>
<evidence type="ECO:0000256" key="9">
    <source>
        <dbReference type="HAMAP-Rule" id="MF_00224"/>
    </source>
</evidence>
<dbReference type="PANTHER" id="PTHR48109">
    <property type="entry name" value="DIHYDROOROTATE DEHYDROGENASE (QUINONE), MITOCHONDRIAL-RELATED"/>
    <property type="match status" value="1"/>
</dbReference>
<dbReference type="PROSITE" id="PS00912">
    <property type="entry name" value="DHODEHASE_2"/>
    <property type="match status" value="1"/>
</dbReference>
<feature type="domain" description="Dihydroorotate dehydrogenase catalytic" evidence="10">
    <location>
        <begin position="4"/>
        <end position="286"/>
    </location>
</feature>
<keyword evidence="5 9" id="KW-0285">Flavoprotein</keyword>
<evidence type="ECO:0000256" key="1">
    <source>
        <dbReference type="ARBA" id="ARBA00004496"/>
    </source>
</evidence>
<dbReference type="Pfam" id="PF01180">
    <property type="entry name" value="DHO_dh"/>
    <property type="match status" value="1"/>
</dbReference>
<evidence type="ECO:0000313" key="11">
    <source>
        <dbReference type="EMBL" id="OGC03056.1"/>
    </source>
</evidence>
<dbReference type="HAMAP" id="MF_00224">
    <property type="entry name" value="DHO_dh_type1"/>
    <property type="match status" value="1"/>
</dbReference>
<accession>A0A1F4R4M7</accession>
<dbReference type="NCBIfam" id="TIGR01037">
    <property type="entry name" value="pyrD_sub1_fam"/>
    <property type="match status" value="1"/>
</dbReference>
<keyword evidence="6 9" id="KW-0288">FMN</keyword>
<feature type="binding site" evidence="9">
    <location>
        <begin position="243"/>
        <end position="244"/>
    </location>
    <ligand>
        <name>FMN</name>
        <dbReference type="ChEBI" id="CHEBI:58210"/>
    </ligand>
</feature>
<feature type="binding site" evidence="9">
    <location>
        <position position="45"/>
    </location>
    <ligand>
        <name>substrate</name>
    </ligand>
</feature>
<evidence type="ECO:0000313" key="12">
    <source>
        <dbReference type="Proteomes" id="UP000176938"/>
    </source>
</evidence>
<comment type="similarity">
    <text evidence="3 9">Belongs to the dihydroorotate dehydrogenase family. Type 1 subfamily.</text>
</comment>
<dbReference type="AlphaFoldDB" id="A0A1F4R4M7"/>
<comment type="function">
    <text evidence="9">Catalyzes the conversion of dihydroorotate to orotate.</text>
</comment>
<feature type="active site" description="Nucleophile" evidence="9">
    <location>
        <position position="130"/>
    </location>
</feature>
<dbReference type="GO" id="GO:0005737">
    <property type="term" value="C:cytoplasm"/>
    <property type="evidence" value="ECO:0007669"/>
    <property type="project" value="UniProtKB-SubCell"/>
</dbReference>
<dbReference type="UniPathway" id="UPA00070"/>
<feature type="binding site" evidence="9">
    <location>
        <begin position="192"/>
        <end position="193"/>
    </location>
    <ligand>
        <name>substrate</name>
    </ligand>
</feature>
<gene>
    <name evidence="9" type="primary">pyrD</name>
    <name evidence="11" type="ORF">A3H38_05125</name>
</gene>
<keyword evidence="4 9" id="KW-0963">Cytoplasm</keyword>
<dbReference type="InterPro" id="IPR024920">
    <property type="entry name" value="Dihydroorotate_DH_1"/>
</dbReference>
<feature type="binding site" evidence="9">
    <location>
        <begin position="69"/>
        <end position="73"/>
    </location>
    <ligand>
        <name>substrate</name>
    </ligand>
</feature>
<keyword evidence="8 9" id="KW-0560">Oxidoreductase</keyword>
<comment type="pathway">
    <text evidence="2 9">Pyrimidine metabolism; UMP biosynthesis via de novo pathway.</text>
</comment>
<feature type="binding site" evidence="9">
    <location>
        <position position="191"/>
    </location>
    <ligand>
        <name>FMN</name>
        <dbReference type="ChEBI" id="CHEBI:58210"/>
    </ligand>
</feature>
<evidence type="ECO:0000259" key="10">
    <source>
        <dbReference type="Pfam" id="PF01180"/>
    </source>
</evidence>
<comment type="cofactor">
    <cofactor evidence="9">
        <name>FMN</name>
        <dbReference type="ChEBI" id="CHEBI:58210"/>
    </cofactor>
    <text evidence="9">Binds 1 FMN per subunit.</text>
</comment>
<proteinExistence type="inferred from homology"/>
<evidence type="ECO:0000256" key="5">
    <source>
        <dbReference type="ARBA" id="ARBA00022630"/>
    </source>
</evidence>
<dbReference type="InterPro" id="IPR049622">
    <property type="entry name" value="Dihydroorotate_DH_I"/>
</dbReference>
<reference evidence="11 12" key="1">
    <citation type="journal article" date="2016" name="Nat. Commun.">
        <title>Thousands of microbial genomes shed light on interconnected biogeochemical processes in an aquifer system.</title>
        <authorList>
            <person name="Anantharaman K."/>
            <person name="Brown C.T."/>
            <person name="Hug L.A."/>
            <person name="Sharon I."/>
            <person name="Castelle C.J."/>
            <person name="Probst A.J."/>
            <person name="Thomas B.C."/>
            <person name="Singh A."/>
            <person name="Wilkins M.J."/>
            <person name="Karaoz U."/>
            <person name="Brodie E.L."/>
            <person name="Williams K.H."/>
            <person name="Hubbard S.S."/>
            <person name="Banfield J.F."/>
        </authorList>
    </citation>
    <scope>NUCLEOTIDE SEQUENCE [LARGE SCALE GENOMIC DNA]</scope>
</reference>
<comment type="subcellular location">
    <subcellularLocation>
        <location evidence="1 9">Cytoplasm</location>
    </subcellularLocation>
</comment>
<evidence type="ECO:0000256" key="8">
    <source>
        <dbReference type="ARBA" id="ARBA00023002"/>
    </source>
</evidence>
<sequence>MAKLECEIAGIKMKNPVMVASGTFGYGEEVSKFVDLDKLGAIVTKTITLEPREGNPPPRIVETASGMLNSIGLQNKGIKDFIEHRLPFLAKFKTPVIANIAGDSASEYAKLAKMLNEESAIKGIELNISCPNVTKGGMFFCFDPKATAELVKTVRKETSLPLIVKLSPNVTDITLIAKEAEAAGADAISLINTLLGMSIDIEKKTFSLANKTGGLSGPAIKPVALRMVYQVAQAVKIPVIGIGGIMTGNDAIEFFLAGASAIQVGTANFVDTQAPIRIVKEIKDYLKAQKIANYLDLLLLLK</sequence>
<dbReference type="FunFam" id="3.20.20.70:FF:000027">
    <property type="entry name" value="Dihydropyrimidine dehydrogenase [NADP(+)]"/>
    <property type="match status" value="1"/>
</dbReference>
<dbReference type="GO" id="GO:0044205">
    <property type="term" value="P:'de novo' UMP biosynthetic process"/>
    <property type="evidence" value="ECO:0007669"/>
    <property type="project" value="UniProtKB-UniRule"/>
</dbReference>
<keyword evidence="7 9" id="KW-0665">Pyrimidine biosynthesis</keyword>
<evidence type="ECO:0000256" key="7">
    <source>
        <dbReference type="ARBA" id="ARBA00022975"/>
    </source>
</evidence>
<feature type="binding site" evidence="9">
    <location>
        <position position="217"/>
    </location>
    <ligand>
        <name>FMN</name>
        <dbReference type="ChEBI" id="CHEBI:58210"/>
    </ligand>
</feature>
<feature type="binding site" evidence="9">
    <location>
        <position position="99"/>
    </location>
    <ligand>
        <name>FMN</name>
        <dbReference type="ChEBI" id="CHEBI:58210"/>
    </ligand>
</feature>
<feature type="binding site" evidence="9">
    <location>
        <position position="127"/>
    </location>
    <ligand>
        <name>FMN</name>
        <dbReference type="ChEBI" id="CHEBI:58210"/>
    </ligand>
</feature>
<dbReference type="GO" id="GO:0006207">
    <property type="term" value="P:'de novo' pyrimidine nucleobase biosynthetic process"/>
    <property type="evidence" value="ECO:0007669"/>
    <property type="project" value="InterPro"/>
</dbReference>
<dbReference type="InterPro" id="IPR001295">
    <property type="entry name" value="Dihydroorotate_DH_CS"/>
</dbReference>
<dbReference type="SUPFAM" id="SSF51395">
    <property type="entry name" value="FMN-linked oxidoreductases"/>
    <property type="match status" value="1"/>
</dbReference>
<dbReference type="EMBL" id="METP01000063">
    <property type="protein sequence ID" value="OGC03056.1"/>
    <property type="molecule type" value="Genomic_DNA"/>
</dbReference>
<dbReference type="PIRSF" id="PIRSF000164">
    <property type="entry name" value="DHO_oxidase"/>
    <property type="match status" value="1"/>
</dbReference>
<evidence type="ECO:0000256" key="4">
    <source>
        <dbReference type="ARBA" id="ARBA00022490"/>
    </source>
</evidence>
<dbReference type="InterPro" id="IPR050074">
    <property type="entry name" value="DHO_dehydrogenase"/>
</dbReference>
<organism evidence="11 12">
    <name type="scientific">candidate division WOR-1 bacterium RIFCSPLOWO2_02_FULL_46_20</name>
    <dbReference type="NCBI Taxonomy" id="1802567"/>
    <lineage>
        <taxon>Bacteria</taxon>
        <taxon>Bacillati</taxon>
        <taxon>Saganbacteria</taxon>
    </lineage>
</organism>
<name>A0A1F4R4M7_UNCSA</name>
<dbReference type="GO" id="GO:0004152">
    <property type="term" value="F:dihydroorotate dehydrogenase activity"/>
    <property type="evidence" value="ECO:0007669"/>
    <property type="project" value="UniProtKB-UniRule"/>
</dbReference>
<evidence type="ECO:0000256" key="3">
    <source>
        <dbReference type="ARBA" id="ARBA00008008"/>
    </source>
</evidence>
<feature type="binding site" evidence="9">
    <location>
        <position position="127"/>
    </location>
    <ligand>
        <name>substrate</name>
    </ligand>
</feature>
<dbReference type="CDD" id="cd04740">
    <property type="entry name" value="DHOD_1B_like"/>
    <property type="match status" value="1"/>
</dbReference>
<protein>
    <recommendedName>
        <fullName evidence="9">Dihydroorotate dehydrogenase</fullName>
        <shortName evidence="9">DHOD</shortName>
        <shortName evidence="9">DHODase</shortName>
        <shortName evidence="9">DHOdehase</shortName>
        <ecNumber evidence="9">1.3.-.-</ecNumber>
    </recommendedName>
</protein>
<feature type="binding site" evidence="9">
    <location>
        <begin position="45"/>
        <end position="46"/>
    </location>
    <ligand>
        <name>FMN</name>
        <dbReference type="ChEBI" id="CHEBI:58210"/>
    </ligand>
</feature>
<dbReference type="InterPro" id="IPR013785">
    <property type="entry name" value="Aldolase_TIM"/>
</dbReference>
<evidence type="ECO:0000256" key="2">
    <source>
        <dbReference type="ARBA" id="ARBA00004725"/>
    </source>
</evidence>
<dbReference type="PROSITE" id="PS00911">
    <property type="entry name" value="DHODEHASE_1"/>
    <property type="match status" value="1"/>
</dbReference>
<dbReference type="EC" id="1.3.-.-" evidence="9"/>
<dbReference type="Proteomes" id="UP000176938">
    <property type="component" value="Unassembled WGS sequence"/>
</dbReference>
<comment type="catalytic activity">
    <reaction evidence="9">
        <text>(S)-dihydroorotate + A = orotate + AH2</text>
        <dbReference type="Rhea" id="RHEA:18073"/>
        <dbReference type="ChEBI" id="CHEBI:13193"/>
        <dbReference type="ChEBI" id="CHEBI:17499"/>
        <dbReference type="ChEBI" id="CHEBI:30839"/>
        <dbReference type="ChEBI" id="CHEBI:30864"/>
    </reaction>
</comment>
<dbReference type="InterPro" id="IPR012135">
    <property type="entry name" value="Dihydroorotate_DH_1_2"/>
</dbReference>
<dbReference type="InterPro" id="IPR005720">
    <property type="entry name" value="Dihydroorotate_DH_cat"/>
</dbReference>